<dbReference type="EMBL" id="JACIFF010000001">
    <property type="protein sequence ID" value="MBB4077726.1"/>
    <property type="molecule type" value="Genomic_DNA"/>
</dbReference>
<evidence type="ECO:0008006" key="3">
    <source>
        <dbReference type="Google" id="ProtNLM"/>
    </source>
</evidence>
<dbReference type="InterPro" id="IPR016181">
    <property type="entry name" value="Acyl_CoA_acyltransferase"/>
</dbReference>
<keyword evidence="2" id="KW-1185">Reference proteome</keyword>
<dbReference type="RefSeq" id="WP_183493969.1">
    <property type="nucleotide sequence ID" value="NZ_JACIFF010000001.1"/>
</dbReference>
<sequence length="298" mass="33421">MTASVRRLRRNQIDDARWDQAVLEDARPLPYALSWWLDAVTERHWDGLVYGDYTAVLPLPRLRRFGIVPALVRPPYTQQLGPFGALNGRVVGALLQAVPAAFQISLPLRTDLDPGDIPDRFARRRRTNYVLDLDRPYADLTRAFPKKLQAYLKKSKEDVLVSITPAALVSQCRQQLGARDGMRESHFRRLRDLIDAATPRGHGQSYALWEEGELLAVGFYPELGGRTINLVAASTPRGRKRRGMSRLIALVLKDRAGNAGAVFDFEGSELPGVGAFFAKFGSFDEGYWLIEEKLFGLA</sequence>
<name>A0A840E9L7_9BACT</name>
<proteinExistence type="predicted"/>
<dbReference type="Proteomes" id="UP000576209">
    <property type="component" value="Unassembled WGS sequence"/>
</dbReference>
<dbReference type="AlphaFoldDB" id="A0A840E9L7"/>
<gene>
    <name evidence="1" type="ORF">GGR28_000327</name>
</gene>
<reference evidence="1 2" key="1">
    <citation type="submission" date="2020-08" db="EMBL/GenBank/DDBJ databases">
        <title>Genomic Encyclopedia of Type Strains, Phase IV (KMG-IV): sequencing the most valuable type-strain genomes for metagenomic binning, comparative biology and taxonomic classification.</title>
        <authorList>
            <person name="Goeker M."/>
        </authorList>
    </citation>
    <scope>NUCLEOTIDE SEQUENCE [LARGE SCALE GENOMIC DNA]</scope>
    <source>
        <strain evidence="1 2">DSM 105137</strain>
    </source>
</reference>
<dbReference type="SUPFAM" id="SSF55729">
    <property type="entry name" value="Acyl-CoA N-acyltransferases (Nat)"/>
    <property type="match status" value="1"/>
</dbReference>
<evidence type="ECO:0000313" key="2">
    <source>
        <dbReference type="Proteomes" id="UP000576209"/>
    </source>
</evidence>
<comment type="caution">
    <text evidence="1">The sequence shown here is derived from an EMBL/GenBank/DDBJ whole genome shotgun (WGS) entry which is preliminary data.</text>
</comment>
<dbReference type="Gene3D" id="3.40.630.30">
    <property type="match status" value="1"/>
</dbReference>
<accession>A0A840E9L7</accession>
<protein>
    <recommendedName>
        <fullName evidence="3">Acetyltransferase (GNAT) family protein</fullName>
    </recommendedName>
</protein>
<evidence type="ECO:0000313" key="1">
    <source>
        <dbReference type="EMBL" id="MBB4077726.1"/>
    </source>
</evidence>
<organism evidence="1 2">
    <name type="scientific">Neolewinella aquimaris</name>
    <dbReference type="NCBI Taxonomy" id="1835722"/>
    <lineage>
        <taxon>Bacteria</taxon>
        <taxon>Pseudomonadati</taxon>
        <taxon>Bacteroidota</taxon>
        <taxon>Saprospiria</taxon>
        <taxon>Saprospirales</taxon>
        <taxon>Lewinellaceae</taxon>
        <taxon>Neolewinella</taxon>
    </lineage>
</organism>